<reference evidence="1 2" key="1">
    <citation type="journal article" date="2018" name="Sci. Rep.">
        <title>Comparative analysis of the Pocillopora damicornis genome highlights role of immune system in coral evolution.</title>
        <authorList>
            <person name="Cunning R."/>
            <person name="Bay R.A."/>
            <person name="Gillette P."/>
            <person name="Baker A.C."/>
            <person name="Traylor-Knowles N."/>
        </authorList>
    </citation>
    <scope>NUCLEOTIDE SEQUENCE [LARGE SCALE GENOMIC DNA]</scope>
    <source>
        <strain evidence="1">RSMAS</strain>
        <tissue evidence="1">Whole animal</tissue>
    </source>
</reference>
<proteinExistence type="predicted"/>
<gene>
    <name evidence="1" type="ORF">pdam_00014805</name>
</gene>
<organism evidence="1 2">
    <name type="scientific">Pocillopora damicornis</name>
    <name type="common">Cauliflower coral</name>
    <name type="synonym">Millepora damicornis</name>
    <dbReference type="NCBI Taxonomy" id="46731"/>
    <lineage>
        <taxon>Eukaryota</taxon>
        <taxon>Metazoa</taxon>
        <taxon>Cnidaria</taxon>
        <taxon>Anthozoa</taxon>
        <taxon>Hexacorallia</taxon>
        <taxon>Scleractinia</taxon>
        <taxon>Astrocoeniina</taxon>
        <taxon>Pocilloporidae</taxon>
        <taxon>Pocillopora</taxon>
    </lineage>
</organism>
<evidence type="ECO:0000313" key="2">
    <source>
        <dbReference type="Proteomes" id="UP000275408"/>
    </source>
</evidence>
<feature type="non-terminal residue" evidence="1">
    <location>
        <position position="210"/>
    </location>
</feature>
<protein>
    <submittedName>
        <fullName evidence="1">Uncharacterized protein</fullName>
    </submittedName>
</protein>
<dbReference type="AlphaFoldDB" id="A0A3M6UL64"/>
<dbReference type="EMBL" id="RCHS01001329">
    <property type="protein sequence ID" value="RMX54108.1"/>
    <property type="molecule type" value="Genomic_DNA"/>
</dbReference>
<accession>A0A3M6UL64</accession>
<comment type="caution">
    <text evidence="1">The sequence shown here is derived from an EMBL/GenBank/DDBJ whole genome shotgun (WGS) entry which is preliminary data.</text>
</comment>
<evidence type="ECO:0000313" key="1">
    <source>
        <dbReference type="EMBL" id="RMX54108.1"/>
    </source>
</evidence>
<name>A0A3M6UL64_POCDA</name>
<dbReference type="Proteomes" id="UP000275408">
    <property type="component" value="Unassembled WGS sequence"/>
</dbReference>
<sequence length="210" mass="23726">MLIQKHNFLRSDGLRSMTGNLNVNTKSITNLKEAQASESTNAANVYVNKTISDNNATIKTYYEKYVDSDRLNHSISSHDVVISWIILHLKSVTKMILHLDHDSSKGFYCSRVGLNMYPLATIVQISTTSSMETVSRPSTNTFSNHSRSIIYLHKNDNVATNYLMIDMVLKNKSGISYVITYGVIGYHNDVLTNVWDKIYTVTMLSSVTMR</sequence>
<keyword evidence="2" id="KW-1185">Reference proteome</keyword>